<evidence type="ECO:0000256" key="5">
    <source>
        <dbReference type="ARBA" id="ARBA00022837"/>
    </source>
</evidence>
<proteinExistence type="inferred from homology"/>
<evidence type="ECO:0000256" key="4">
    <source>
        <dbReference type="ARBA" id="ARBA00022737"/>
    </source>
</evidence>
<keyword evidence="4" id="KW-0677">Repeat</keyword>
<evidence type="ECO:0000256" key="3">
    <source>
        <dbReference type="ARBA" id="ARBA00022723"/>
    </source>
</evidence>
<sequence length="247" mass="28412">MGKSGSKLNKKTLQELLENTNFSEEEIKQLYKGFHRDCPTGKVTLKEFKYIYGRFFPSGNADDFAKHVFRTFDTNKDGYVDFSEFLRAVSMTSRGSVEDKLRWTFGMYDLDKDGFITRDEMLNILEAIYDMMGSEVIDSLPPEERSPAKRRDKIFELLDHNDDHIITLEEFLEGAQRDKALVDVLTNGIFDKKKLDSAAASYGPSQGWRLSPDPVVPVDGKDKIVTRHRKQRRIPHHTPPEPGETEE</sequence>
<dbReference type="Pfam" id="PF13499">
    <property type="entry name" value="EF-hand_7"/>
    <property type="match status" value="1"/>
</dbReference>
<dbReference type="SUPFAM" id="SSF47473">
    <property type="entry name" value="EF-hand"/>
    <property type="match status" value="1"/>
</dbReference>
<dbReference type="Proteomes" id="UP000838412">
    <property type="component" value="Chromosome 7"/>
</dbReference>
<dbReference type="SMART" id="SM00054">
    <property type="entry name" value="EFh"/>
    <property type="match status" value="3"/>
</dbReference>
<dbReference type="FunFam" id="1.10.238.10:FF:000009">
    <property type="entry name" value="Visinin-like protein 1"/>
    <property type="match status" value="1"/>
</dbReference>
<reference evidence="10" key="1">
    <citation type="submission" date="2022-01" db="EMBL/GenBank/DDBJ databases">
        <authorList>
            <person name="Braso-Vives M."/>
        </authorList>
    </citation>
    <scope>NUCLEOTIDE SEQUENCE</scope>
</reference>
<name>A0A8K0F0V6_BRALA</name>
<dbReference type="GO" id="GO:0005509">
    <property type="term" value="F:calcium ion binding"/>
    <property type="evidence" value="ECO:0007669"/>
    <property type="project" value="InterPro"/>
</dbReference>
<evidence type="ECO:0000256" key="2">
    <source>
        <dbReference type="ARBA" id="ARBA00022707"/>
    </source>
</evidence>
<comment type="similarity">
    <text evidence="1">Belongs to the recoverin family.</text>
</comment>
<dbReference type="PROSITE" id="PS00018">
    <property type="entry name" value="EF_HAND_1"/>
    <property type="match status" value="3"/>
</dbReference>
<keyword evidence="3" id="KW-0479">Metal-binding</keyword>
<feature type="compositionally biased region" description="Basic residues" evidence="8">
    <location>
        <begin position="226"/>
        <end position="236"/>
    </location>
</feature>
<keyword evidence="2" id="KW-0519">Myristate</keyword>
<dbReference type="GO" id="GO:0008048">
    <property type="term" value="F:calcium sensitive guanylate cyclase activator activity"/>
    <property type="evidence" value="ECO:0007669"/>
    <property type="project" value="TreeGrafter"/>
</dbReference>
<dbReference type="AlphaFoldDB" id="A0A8K0F0V6"/>
<evidence type="ECO:0000256" key="6">
    <source>
        <dbReference type="ARBA" id="ARBA00023288"/>
    </source>
</evidence>
<dbReference type="InterPro" id="IPR011992">
    <property type="entry name" value="EF-hand-dom_pair"/>
</dbReference>
<dbReference type="PANTHER" id="PTHR23055:SF198">
    <property type="entry name" value="NEURONAL CALCIUM SENSOR 1"/>
    <property type="match status" value="1"/>
</dbReference>
<dbReference type="CDD" id="cd00051">
    <property type="entry name" value="EFh"/>
    <property type="match status" value="2"/>
</dbReference>
<dbReference type="Pfam" id="PF00036">
    <property type="entry name" value="EF-hand_1"/>
    <property type="match status" value="1"/>
</dbReference>
<dbReference type="InterPro" id="IPR028846">
    <property type="entry name" value="Recoverin"/>
</dbReference>
<dbReference type="OrthoDB" id="191686at2759"/>
<keyword evidence="11" id="KW-1185">Reference proteome</keyword>
<feature type="domain" description="EF-hand" evidence="9">
    <location>
        <begin position="100"/>
        <end position="128"/>
    </location>
</feature>
<feature type="region of interest" description="Disordered" evidence="8">
    <location>
        <begin position="201"/>
        <end position="247"/>
    </location>
</feature>
<keyword evidence="6" id="KW-0449">Lipoprotein</keyword>
<evidence type="ECO:0000259" key="9">
    <source>
        <dbReference type="SMART" id="SM00054"/>
    </source>
</evidence>
<dbReference type="GO" id="GO:0014069">
    <property type="term" value="C:postsynaptic density"/>
    <property type="evidence" value="ECO:0007669"/>
    <property type="project" value="UniProtKB-SubCell"/>
</dbReference>
<dbReference type="PRINTS" id="PR00450">
    <property type="entry name" value="RECOVERIN"/>
</dbReference>
<evidence type="ECO:0000313" key="10">
    <source>
        <dbReference type="EMBL" id="CAH1269842.1"/>
    </source>
</evidence>
<keyword evidence="5" id="KW-0106">Calcium</keyword>
<evidence type="ECO:0000313" key="11">
    <source>
        <dbReference type="Proteomes" id="UP000838412"/>
    </source>
</evidence>
<accession>A0A8K0F0V6</accession>
<gene>
    <name evidence="10" type="primary">HPCAL1</name>
    <name evidence="10" type="ORF">BLAG_LOCUS22354</name>
</gene>
<evidence type="ECO:0000256" key="1">
    <source>
        <dbReference type="ARBA" id="ARBA00006049"/>
    </source>
</evidence>
<dbReference type="InterPro" id="IPR018247">
    <property type="entry name" value="EF_Hand_1_Ca_BS"/>
</dbReference>
<dbReference type="EMBL" id="OV696692">
    <property type="protein sequence ID" value="CAH1269842.1"/>
    <property type="molecule type" value="Genomic_DNA"/>
</dbReference>
<evidence type="ECO:0000256" key="8">
    <source>
        <dbReference type="SAM" id="MobiDB-lite"/>
    </source>
</evidence>
<organism evidence="10 11">
    <name type="scientific">Branchiostoma lanceolatum</name>
    <name type="common">Common lancelet</name>
    <name type="synonym">Amphioxus lanceolatum</name>
    <dbReference type="NCBI Taxonomy" id="7740"/>
    <lineage>
        <taxon>Eukaryota</taxon>
        <taxon>Metazoa</taxon>
        <taxon>Chordata</taxon>
        <taxon>Cephalochordata</taxon>
        <taxon>Leptocardii</taxon>
        <taxon>Amphioxiformes</taxon>
        <taxon>Branchiostomatidae</taxon>
        <taxon>Branchiostoma</taxon>
    </lineage>
</organism>
<feature type="domain" description="EF-hand" evidence="9">
    <location>
        <begin position="64"/>
        <end position="92"/>
    </location>
</feature>
<dbReference type="PANTHER" id="PTHR23055">
    <property type="entry name" value="CALCIUM BINDING PROTEINS"/>
    <property type="match status" value="1"/>
</dbReference>
<evidence type="ECO:0000256" key="7">
    <source>
        <dbReference type="ARBA" id="ARBA00039972"/>
    </source>
</evidence>
<dbReference type="Gene3D" id="1.10.238.10">
    <property type="entry name" value="EF-hand"/>
    <property type="match status" value="1"/>
</dbReference>
<protein>
    <recommendedName>
        <fullName evidence="7">Neuronal calcium sensor 1</fullName>
    </recommendedName>
</protein>
<dbReference type="InterPro" id="IPR002048">
    <property type="entry name" value="EF_hand_dom"/>
</dbReference>
<feature type="domain" description="EF-hand" evidence="9">
    <location>
        <begin position="150"/>
        <end position="178"/>
    </location>
</feature>